<keyword evidence="2" id="KW-0238">DNA-binding</keyword>
<name>A0A1X6XMI6_9MICO</name>
<keyword evidence="3" id="KW-0804">Transcription</keyword>
<dbReference type="PRINTS" id="PR00036">
    <property type="entry name" value="HTHLACI"/>
</dbReference>
<dbReference type="PROSITE" id="PS00356">
    <property type="entry name" value="HTH_LACI_1"/>
    <property type="match status" value="1"/>
</dbReference>
<dbReference type="Gene3D" id="3.40.50.2300">
    <property type="match status" value="1"/>
</dbReference>
<dbReference type="GO" id="GO:0000976">
    <property type="term" value="F:transcription cis-regulatory region binding"/>
    <property type="evidence" value="ECO:0007669"/>
    <property type="project" value="TreeGrafter"/>
</dbReference>
<evidence type="ECO:0000256" key="1">
    <source>
        <dbReference type="ARBA" id="ARBA00023015"/>
    </source>
</evidence>
<dbReference type="SUPFAM" id="SSF53822">
    <property type="entry name" value="Periplasmic binding protein-like I"/>
    <property type="match status" value="1"/>
</dbReference>
<organism evidence="5 6">
    <name type="scientific">Brevibacterium yomogidense</name>
    <dbReference type="NCBI Taxonomy" id="946573"/>
    <lineage>
        <taxon>Bacteria</taxon>
        <taxon>Bacillati</taxon>
        <taxon>Actinomycetota</taxon>
        <taxon>Actinomycetes</taxon>
        <taxon>Micrococcales</taxon>
        <taxon>Brevibacteriaceae</taxon>
        <taxon>Brevibacterium</taxon>
    </lineage>
</organism>
<dbReference type="PROSITE" id="PS50932">
    <property type="entry name" value="HTH_LACI_2"/>
    <property type="match status" value="1"/>
</dbReference>
<evidence type="ECO:0000256" key="3">
    <source>
        <dbReference type="ARBA" id="ARBA00023163"/>
    </source>
</evidence>
<dbReference type="PANTHER" id="PTHR30146">
    <property type="entry name" value="LACI-RELATED TRANSCRIPTIONAL REPRESSOR"/>
    <property type="match status" value="1"/>
</dbReference>
<proteinExistence type="predicted"/>
<evidence type="ECO:0000256" key="2">
    <source>
        <dbReference type="ARBA" id="ARBA00023125"/>
    </source>
</evidence>
<dbReference type="CDD" id="cd01392">
    <property type="entry name" value="HTH_LacI"/>
    <property type="match status" value="1"/>
</dbReference>
<dbReference type="PANTHER" id="PTHR30146:SF153">
    <property type="entry name" value="LACTOSE OPERON REPRESSOR"/>
    <property type="match status" value="1"/>
</dbReference>
<feature type="domain" description="HTH lacI-type" evidence="4">
    <location>
        <begin position="3"/>
        <end position="57"/>
    </location>
</feature>
<dbReference type="Pfam" id="PF13377">
    <property type="entry name" value="Peripla_BP_3"/>
    <property type="match status" value="1"/>
</dbReference>
<evidence type="ECO:0000313" key="6">
    <source>
        <dbReference type="Proteomes" id="UP000196581"/>
    </source>
</evidence>
<accession>A0A1X6XMI6</accession>
<protein>
    <submittedName>
        <fullName evidence="5">Maltose operon transcriptional repressor MalR, LacI family</fullName>
    </submittedName>
</protein>
<dbReference type="InterPro" id="IPR010982">
    <property type="entry name" value="Lambda_DNA-bd_dom_sf"/>
</dbReference>
<sequence>MSVTVEDIAERAGVSLSTVSRVLNDRGPVAESTAARVRTAMTDLGYSRSTLLRSTEHPLAAVCVPARPEHWQLDVLSRVDSALQQRGVLTATPAIGADLSEVLAVVDAGAALVITPMLTPLEMDIPVVRFAGASHTDDRRPHPNELVAARIDLTGALSLAFDHLSAIGHRRIGLICNDSGVLADQLRARFLAEHPMARFNDSLEDWIAPVPKSVSGGADAALRLKDLTCTAVIVQSGLQLYGVFQGIRQRSLAVPRDLSAVGLGDSLTVRYTRPPATVLGFDAEAMAEALVAGARTVLGMPGDGLPAVPPTFRPMLVARRSTTAVLR</sequence>
<dbReference type="EMBL" id="FWFF01000020">
    <property type="protein sequence ID" value="SLN00555.1"/>
    <property type="molecule type" value="Genomic_DNA"/>
</dbReference>
<keyword evidence="1" id="KW-0805">Transcription regulation</keyword>
<dbReference type="InterPro" id="IPR046335">
    <property type="entry name" value="LacI/GalR-like_sensor"/>
</dbReference>
<dbReference type="GO" id="GO:0003700">
    <property type="term" value="F:DNA-binding transcription factor activity"/>
    <property type="evidence" value="ECO:0007669"/>
    <property type="project" value="TreeGrafter"/>
</dbReference>
<dbReference type="SMART" id="SM00354">
    <property type="entry name" value="HTH_LACI"/>
    <property type="match status" value="1"/>
</dbReference>
<dbReference type="RefSeq" id="WP_087008836.1">
    <property type="nucleotide sequence ID" value="NZ_FWFF01000020.1"/>
</dbReference>
<gene>
    <name evidence="5" type="ORF">FM105_12930</name>
</gene>
<dbReference type="InterPro" id="IPR028082">
    <property type="entry name" value="Peripla_BP_I"/>
</dbReference>
<dbReference type="AlphaFoldDB" id="A0A1X6XMI6"/>
<dbReference type="Proteomes" id="UP000196581">
    <property type="component" value="Unassembled WGS sequence"/>
</dbReference>
<evidence type="ECO:0000259" key="4">
    <source>
        <dbReference type="PROSITE" id="PS50932"/>
    </source>
</evidence>
<evidence type="ECO:0000313" key="5">
    <source>
        <dbReference type="EMBL" id="SLN00555.1"/>
    </source>
</evidence>
<dbReference type="Gene3D" id="1.10.260.40">
    <property type="entry name" value="lambda repressor-like DNA-binding domains"/>
    <property type="match status" value="1"/>
</dbReference>
<dbReference type="InterPro" id="IPR000843">
    <property type="entry name" value="HTH_LacI"/>
</dbReference>
<reference evidence="6" key="1">
    <citation type="submission" date="2017-02" db="EMBL/GenBank/DDBJ databases">
        <authorList>
            <person name="Dridi B."/>
        </authorList>
    </citation>
    <scope>NUCLEOTIDE SEQUENCE [LARGE SCALE GENOMIC DNA]</scope>
    <source>
        <strain evidence="6">B Co 03.10</strain>
    </source>
</reference>
<dbReference type="SUPFAM" id="SSF47413">
    <property type="entry name" value="lambda repressor-like DNA-binding domains"/>
    <property type="match status" value="1"/>
</dbReference>
<keyword evidence="6" id="KW-1185">Reference proteome</keyword>
<dbReference type="Pfam" id="PF00356">
    <property type="entry name" value="LacI"/>
    <property type="match status" value="1"/>
</dbReference>